<evidence type="ECO:0000256" key="3">
    <source>
        <dbReference type="ARBA" id="ARBA00022598"/>
    </source>
</evidence>
<evidence type="ECO:0000256" key="8">
    <source>
        <dbReference type="HAMAP-Rule" id="MF_01161"/>
    </source>
</evidence>
<name>A0ABW4CSA2_9LACO</name>
<dbReference type="SMART" id="SM00977">
    <property type="entry name" value="TilS_C"/>
    <property type="match status" value="1"/>
</dbReference>
<dbReference type="EC" id="6.3.4.19" evidence="8"/>
<evidence type="ECO:0000313" key="11">
    <source>
        <dbReference type="Proteomes" id="UP001597192"/>
    </source>
</evidence>
<dbReference type="NCBIfam" id="TIGR02433">
    <property type="entry name" value="lysidine_TilS_C"/>
    <property type="match status" value="1"/>
</dbReference>
<comment type="subcellular location">
    <subcellularLocation>
        <location evidence="1 8">Cytoplasm</location>
    </subcellularLocation>
</comment>
<comment type="domain">
    <text evidence="8">The N-terminal region contains the highly conserved SGGXDS motif, predicted to be a P-loop motif involved in ATP binding.</text>
</comment>
<dbReference type="PANTHER" id="PTHR43033:SF1">
    <property type="entry name" value="TRNA(ILE)-LYSIDINE SYNTHASE-RELATED"/>
    <property type="match status" value="1"/>
</dbReference>
<comment type="similarity">
    <text evidence="8">Belongs to the tRNA(Ile)-lysidine synthase family.</text>
</comment>
<protein>
    <recommendedName>
        <fullName evidence="8">tRNA(Ile)-lysidine synthase</fullName>
        <ecNumber evidence="8">6.3.4.19</ecNumber>
    </recommendedName>
    <alternativeName>
        <fullName evidence="8">tRNA(Ile)-2-lysyl-cytidine synthase</fullName>
    </alternativeName>
    <alternativeName>
        <fullName evidence="8">tRNA(Ile)-lysidine synthetase</fullName>
    </alternativeName>
</protein>
<comment type="function">
    <text evidence="8">Ligates lysine onto the cytidine present at position 34 of the AUA codon-specific tRNA(Ile) that contains the anticodon CAU, in an ATP-dependent manner. Cytidine is converted to lysidine, thus changing the amino acid specificity of the tRNA from methionine to isoleucine.</text>
</comment>
<keyword evidence="6 8" id="KW-0067">ATP-binding</keyword>
<dbReference type="EMBL" id="JBHTOG010000043">
    <property type="protein sequence ID" value="MFD1432645.1"/>
    <property type="molecule type" value="Genomic_DNA"/>
</dbReference>
<comment type="catalytic activity">
    <reaction evidence="7 8">
        <text>cytidine(34) in tRNA(Ile2) + L-lysine + ATP = lysidine(34) in tRNA(Ile2) + AMP + diphosphate + H(+)</text>
        <dbReference type="Rhea" id="RHEA:43744"/>
        <dbReference type="Rhea" id="RHEA-COMP:10625"/>
        <dbReference type="Rhea" id="RHEA-COMP:10670"/>
        <dbReference type="ChEBI" id="CHEBI:15378"/>
        <dbReference type="ChEBI" id="CHEBI:30616"/>
        <dbReference type="ChEBI" id="CHEBI:32551"/>
        <dbReference type="ChEBI" id="CHEBI:33019"/>
        <dbReference type="ChEBI" id="CHEBI:82748"/>
        <dbReference type="ChEBI" id="CHEBI:83665"/>
        <dbReference type="ChEBI" id="CHEBI:456215"/>
        <dbReference type="EC" id="6.3.4.19"/>
    </reaction>
</comment>
<keyword evidence="2 8" id="KW-0963">Cytoplasm</keyword>
<feature type="domain" description="Lysidine-tRNA(Ile) synthetase C-terminal" evidence="9">
    <location>
        <begin position="359"/>
        <end position="428"/>
    </location>
</feature>
<evidence type="ECO:0000313" key="10">
    <source>
        <dbReference type="EMBL" id="MFD1432645.1"/>
    </source>
</evidence>
<organism evidence="10 11">
    <name type="scientific">Lacticaseibacillus yichunensis</name>
    <dbReference type="NCBI Taxonomy" id="2486015"/>
    <lineage>
        <taxon>Bacteria</taxon>
        <taxon>Bacillati</taxon>
        <taxon>Bacillota</taxon>
        <taxon>Bacilli</taxon>
        <taxon>Lactobacillales</taxon>
        <taxon>Lactobacillaceae</taxon>
        <taxon>Lacticaseibacillus</taxon>
    </lineage>
</organism>
<dbReference type="RefSeq" id="WP_125697866.1">
    <property type="nucleotide sequence ID" value="NZ_JBHTOG010000043.1"/>
</dbReference>
<keyword evidence="3 8" id="KW-0436">Ligase</keyword>
<feature type="binding site" evidence="8">
    <location>
        <begin position="24"/>
        <end position="29"/>
    </location>
    <ligand>
        <name>ATP</name>
        <dbReference type="ChEBI" id="CHEBI:30616"/>
    </ligand>
</feature>
<accession>A0ABW4CSA2</accession>
<reference evidence="11" key="1">
    <citation type="journal article" date="2019" name="Int. J. Syst. Evol. Microbiol.">
        <title>The Global Catalogue of Microorganisms (GCM) 10K type strain sequencing project: providing services to taxonomists for standard genome sequencing and annotation.</title>
        <authorList>
            <consortium name="The Broad Institute Genomics Platform"/>
            <consortium name="The Broad Institute Genome Sequencing Center for Infectious Disease"/>
            <person name="Wu L."/>
            <person name="Ma J."/>
        </authorList>
    </citation>
    <scope>NUCLEOTIDE SEQUENCE [LARGE SCALE GENOMIC DNA]</scope>
    <source>
        <strain evidence="11">CCM 8947</strain>
    </source>
</reference>
<dbReference type="SUPFAM" id="SSF52402">
    <property type="entry name" value="Adenine nucleotide alpha hydrolases-like"/>
    <property type="match status" value="1"/>
</dbReference>
<dbReference type="Proteomes" id="UP001597192">
    <property type="component" value="Unassembled WGS sequence"/>
</dbReference>
<evidence type="ECO:0000256" key="5">
    <source>
        <dbReference type="ARBA" id="ARBA00022741"/>
    </source>
</evidence>
<dbReference type="GO" id="GO:0032267">
    <property type="term" value="F:tRNA(Ile)-lysidine synthase activity"/>
    <property type="evidence" value="ECO:0007669"/>
    <property type="project" value="UniProtKB-EC"/>
</dbReference>
<evidence type="ECO:0000256" key="1">
    <source>
        <dbReference type="ARBA" id="ARBA00004496"/>
    </source>
</evidence>
<dbReference type="PANTHER" id="PTHR43033">
    <property type="entry name" value="TRNA(ILE)-LYSIDINE SYNTHASE-RELATED"/>
    <property type="match status" value="1"/>
</dbReference>
<dbReference type="InterPro" id="IPR014729">
    <property type="entry name" value="Rossmann-like_a/b/a_fold"/>
</dbReference>
<keyword evidence="4 8" id="KW-0819">tRNA processing</keyword>
<gene>
    <name evidence="8 10" type="primary">tilS</name>
    <name evidence="10" type="ORF">ACFQ47_08130</name>
</gene>
<evidence type="ECO:0000256" key="7">
    <source>
        <dbReference type="ARBA" id="ARBA00048539"/>
    </source>
</evidence>
<keyword evidence="5 8" id="KW-0547">Nucleotide-binding</keyword>
<dbReference type="InterPro" id="IPR012796">
    <property type="entry name" value="Lysidine-tRNA-synth_C"/>
</dbReference>
<sequence length="444" mass="48483">MFSIDRALMKLQVPPHATLVVAVSGGVDSMVLLTMLARARTPLNLVAAQFDHQLRPTSQQEQQVVAAYAAQLGISFVAGSWPVAAHPQHVSEAAAREARYAFLTEVAVANQAQFLVLAQHRDDQLETMLLQLGRSGNPGAVRGMKPRTERDGVTLLRPLLGVAKQSLRDYAADHHVPFCEDESNEDQAVPRNALRHDVIPRLAKLFPQISAHGQHFSEALDGALTLASRQAAAMLAPLQITNGVDWRPLLSEPDSVQQLLLATQLDQWHLVVASRQQQQLLAALQEGGSHQFLIAGARVLLVEYGRLLRGESDGPTVAVSGLVLVPDGRWQAVPAGQIGLFSAVPTDATSWAPVPAGPVTIRTRRPGDQVALPNGHHQLLRRFFIDQKVPARKRAGCLLATQGQTVFWVQESPARQLFQRPLTDILSYVVAFRPKQAKRGQDDE</sequence>
<comment type="caution">
    <text evidence="10">The sequence shown here is derived from an EMBL/GenBank/DDBJ whole genome shotgun (WGS) entry which is preliminary data.</text>
</comment>
<evidence type="ECO:0000256" key="4">
    <source>
        <dbReference type="ARBA" id="ARBA00022694"/>
    </source>
</evidence>
<proteinExistence type="inferred from homology"/>
<dbReference type="Pfam" id="PF11734">
    <property type="entry name" value="TilS_C"/>
    <property type="match status" value="1"/>
</dbReference>
<dbReference type="Gene3D" id="3.40.50.620">
    <property type="entry name" value="HUPs"/>
    <property type="match status" value="1"/>
</dbReference>
<evidence type="ECO:0000256" key="2">
    <source>
        <dbReference type="ARBA" id="ARBA00022490"/>
    </source>
</evidence>
<dbReference type="CDD" id="cd01992">
    <property type="entry name" value="TilS_N"/>
    <property type="match status" value="1"/>
</dbReference>
<keyword evidence="11" id="KW-1185">Reference proteome</keyword>
<dbReference type="NCBIfam" id="TIGR02432">
    <property type="entry name" value="lysidine_TilS_N"/>
    <property type="match status" value="1"/>
</dbReference>
<evidence type="ECO:0000259" key="9">
    <source>
        <dbReference type="SMART" id="SM00977"/>
    </source>
</evidence>
<dbReference type="InterPro" id="IPR011063">
    <property type="entry name" value="TilS/TtcA_N"/>
</dbReference>
<dbReference type="Pfam" id="PF01171">
    <property type="entry name" value="ATP_bind_3"/>
    <property type="match status" value="1"/>
</dbReference>
<dbReference type="HAMAP" id="MF_01161">
    <property type="entry name" value="tRNA_Ile_lys_synt"/>
    <property type="match status" value="1"/>
</dbReference>
<dbReference type="SUPFAM" id="SSF56037">
    <property type="entry name" value="PheT/TilS domain"/>
    <property type="match status" value="1"/>
</dbReference>
<evidence type="ECO:0000256" key="6">
    <source>
        <dbReference type="ARBA" id="ARBA00022840"/>
    </source>
</evidence>
<dbReference type="InterPro" id="IPR012795">
    <property type="entry name" value="tRNA_Ile_lys_synt_N"/>
</dbReference>
<dbReference type="InterPro" id="IPR012094">
    <property type="entry name" value="tRNA_Ile_lys_synt"/>
</dbReference>